<dbReference type="InterPro" id="IPR015797">
    <property type="entry name" value="NUDIX_hydrolase-like_dom_sf"/>
</dbReference>
<dbReference type="Pfam" id="PF00293">
    <property type="entry name" value="NUDIX"/>
    <property type="match status" value="1"/>
</dbReference>
<gene>
    <name evidence="3" type="ORF">FNYG_13951</name>
</gene>
<keyword evidence="1" id="KW-0378">Hydrolase</keyword>
<proteinExistence type="predicted"/>
<protein>
    <recommendedName>
        <fullName evidence="2">Nudix hydrolase domain-containing protein</fullName>
    </recommendedName>
</protein>
<name>A0A2K0UU17_GIBNY</name>
<keyword evidence="4" id="KW-1185">Reference proteome</keyword>
<dbReference type="PROSITE" id="PS00893">
    <property type="entry name" value="NUDIX_BOX"/>
    <property type="match status" value="1"/>
</dbReference>
<feature type="domain" description="Nudix hydrolase" evidence="2">
    <location>
        <begin position="15"/>
        <end position="168"/>
    </location>
</feature>
<dbReference type="OrthoDB" id="10259236at2759"/>
<comment type="caution">
    <text evidence="3">The sequence shown here is derived from an EMBL/GenBank/DDBJ whole genome shotgun (WGS) entry which is preliminary data.</text>
</comment>
<dbReference type="SUPFAM" id="SSF55811">
    <property type="entry name" value="Nudix"/>
    <property type="match status" value="1"/>
</dbReference>
<dbReference type="InterPro" id="IPR051325">
    <property type="entry name" value="Nudix_hydrolase_domain"/>
</dbReference>
<dbReference type="Proteomes" id="UP000236664">
    <property type="component" value="Unassembled WGS sequence"/>
</dbReference>
<evidence type="ECO:0000313" key="3">
    <source>
        <dbReference type="EMBL" id="PNP61265.1"/>
    </source>
</evidence>
<dbReference type="PANTHER" id="PTHR21340">
    <property type="entry name" value="DIADENOSINE 5,5-P1,P4-TETRAPHOSPHATE PYROPHOSPHOHYDROLASE MUTT"/>
    <property type="match status" value="1"/>
</dbReference>
<dbReference type="GO" id="GO:0004081">
    <property type="term" value="F:bis(5'-nucleosyl)-tetraphosphatase (asymmetrical) activity"/>
    <property type="evidence" value="ECO:0007669"/>
    <property type="project" value="TreeGrafter"/>
</dbReference>
<sequence length="191" mass="21975">MTTSHYQTETFTSENFVESAGTILFHRTTRSICIMRDINRNEYILPKGRRNVGESRHDTAIRETTEETGIPCRLLPISIRSRVCPWDKKDVPDEARYFGGVCEPISVQMRRIGEGEMKLIWWYVAAVNMMKPAGRCEDGFEVEWYGYEEVLGKLTFQNDRELVARAIERVVSRTFIPGDISEALYPAITGK</sequence>
<dbReference type="GO" id="GO:0006754">
    <property type="term" value="P:ATP biosynthetic process"/>
    <property type="evidence" value="ECO:0007669"/>
    <property type="project" value="TreeGrafter"/>
</dbReference>
<dbReference type="PANTHER" id="PTHR21340:SF0">
    <property type="entry name" value="BIS(5'-NUCLEOSYL)-TETRAPHOSPHATASE [ASYMMETRICAL]"/>
    <property type="match status" value="1"/>
</dbReference>
<dbReference type="AlphaFoldDB" id="A0A2K0UU17"/>
<evidence type="ECO:0000256" key="1">
    <source>
        <dbReference type="ARBA" id="ARBA00022801"/>
    </source>
</evidence>
<dbReference type="Gene3D" id="3.90.79.10">
    <property type="entry name" value="Nucleoside Triphosphate Pyrophosphohydrolase"/>
    <property type="match status" value="1"/>
</dbReference>
<organism evidence="3 4">
    <name type="scientific">Gibberella nygamai</name>
    <name type="common">Bean root rot disease fungus</name>
    <name type="synonym">Fusarium nygamai</name>
    <dbReference type="NCBI Taxonomy" id="42673"/>
    <lineage>
        <taxon>Eukaryota</taxon>
        <taxon>Fungi</taxon>
        <taxon>Dikarya</taxon>
        <taxon>Ascomycota</taxon>
        <taxon>Pezizomycotina</taxon>
        <taxon>Sordariomycetes</taxon>
        <taxon>Hypocreomycetidae</taxon>
        <taxon>Hypocreales</taxon>
        <taxon>Nectriaceae</taxon>
        <taxon>Fusarium</taxon>
        <taxon>Fusarium fujikuroi species complex</taxon>
    </lineage>
</organism>
<reference evidence="3 4" key="1">
    <citation type="submission" date="2017-06" db="EMBL/GenBank/DDBJ databases">
        <title>Genome of Fusarium nygamai isolate CS10214.</title>
        <authorList>
            <person name="Gardiner D.M."/>
            <person name="Obanor F."/>
            <person name="Kazan K."/>
        </authorList>
    </citation>
    <scope>NUCLEOTIDE SEQUENCE [LARGE SCALE GENOMIC DNA]</scope>
    <source>
        <strain evidence="3 4">CS10214</strain>
    </source>
</reference>
<accession>A0A2K0UU17</accession>
<dbReference type="InterPro" id="IPR020084">
    <property type="entry name" value="NUDIX_hydrolase_CS"/>
</dbReference>
<dbReference type="InterPro" id="IPR000086">
    <property type="entry name" value="NUDIX_hydrolase_dom"/>
</dbReference>
<dbReference type="EMBL" id="MTQA01000307">
    <property type="protein sequence ID" value="PNP61265.1"/>
    <property type="molecule type" value="Genomic_DNA"/>
</dbReference>
<dbReference type="GO" id="GO:0006167">
    <property type="term" value="P:AMP biosynthetic process"/>
    <property type="evidence" value="ECO:0007669"/>
    <property type="project" value="TreeGrafter"/>
</dbReference>
<dbReference type="PROSITE" id="PS51462">
    <property type="entry name" value="NUDIX"/>
    <property type="match status" value="1"/>
</dbReference>
<evidence type="ECO:0000259" key="2">
    <source>
        <dbReference type="PROSITE" id="PS51462"/>
    </source>
</evidence>
<evidence type="ECO:0000313" key="4">
    <source>
        <dbReference type="Proteomes" id="UP000236664"/>
    </source>
</evidence>